<name>A0A9P1BGN4_9DINO</name>
<dbReference type="Pfam" id="PF02674">
    <property type="entry name" value="Colicin_V"/>
    <property type="match status" value="1"/>
</dbReference>
<keyword evidence="2 5" id="KW-0812">Transmembrane</keyword>
<feature type="transmembrane region" description="Helical" evidence="5">
    <location>
        <begin position="65"/>
        <end position="86"/>
    </location>
</feature>
<dbReference type="PANTHER" id="PTHR37306:SF1">
    <property type="entry name" value="COLICIN V PRODUCTION PROTEIN"/>
    <property type="match status" value="1"/>
</dbReference>
<evidence type="ECO:0000313" key="8">
    <source>
        <dbReference type="EMBL" id="CAL4759485.1"/>
    </source>
</evidence>
<evidence type="ECO:0000256" key="3">
    <source>
        <dbReference type="ARBA" id="ARBA00022989"/>
    </source>
</evidence>
<dbReference type="EMBL" id="CAMXCT010000001">
    <property type="protein sequence ID" value="CAI3972173.1"/>
    <property type="molecule type" value="Genomic_DNA"/>
</dbReference>
<evidence type="ECO:0000256" key="2">
    <source>
        <dbReference type="ARBA" id="ARBA00022692"/>
    </source>
</evidence>
<reference evidence="7" key="2">
    <citation type="submission" date="2024-04" db="EMBL/GenBank/DDBJ databases">
        <authorList>
            <person name="Chen Y."/>
            <person name="Shah S."/>
            <person name="Dougan E. K."/>
            <person name="Thang M."/>
            <person name="Chan C."/>
        </authorList>
    </citation>
    <scope>NUCLEOTIDE SEQUENCE [LARGE SCALE GENOMIC DNA]</scope>
</reference>
<sequence length="272" mass="30021">MQIYDIAMLVVFLGTTIFGAWKGMAWQLASLSSIFFSFAVALRFSPQLAPHVGAQEPWNRFVAMLILYLGTSLAIWLIFRLVAGMIDRIKLKDFDRQVGALFGAAKGVVLCIAITFFAVTLSEDARELALHSRSGHYISVLIDRAGPVMPEEVHDVLSPYLDKLEQGLNTEGHTHEAEDPAQRTGGRAVRAEYMAGNLAPRVKFLGADASPNSDRLKCQNLEPKTYIGRCRKGARFLSHWGVKSVRTNQAGDSLPATSRAGNFLCSTHRRAR</sequence>
<dbReference type="PANTHER" id="PTHR37306">
    <property type="entry name" value="COLICIN V PRODUCTION PROTEIN"/>
    <property type="match status" value="1"/>
</dbReference>
<keyword evidence="9" id="KW-1185">Reference proteome</keyword>
<dbReference type="EMBL" id="CAMXCT030000001">
    <property type="protein sequence ID" value="CAL4759485.1"/>
    <property type="molecule type" value="Genomic_DNA"/>
</dbReference>
<evidence type="ECO:0000256" key="5">
    <source>
        <dbReference type="SAM" id="Phobius"/>
    </source>
</evidence>
<proteinExistence type="predicted"/>
<dbReference type="AlphaFoldDB" id="A0A9P1BGN4"/>
<evidence type="ECO:0000313" key="7">
    <source>
        <dbReference type="EMBL" id="CAL1125548.1"/>
    </source>
</evidence>
<dbReference type="Proteomes" id="UP001152797">
    <property type="component" value="Unassembled WGS sequence"/>
</dbReference>
<keyword evidence="3 5" id="KW-1133">Transmembrane helix</keyword>
<feature type="transmembrane region" description="Helical" evidence="5">
    <location>
        <begin position="6"/>
        <end position="21"/>
    </location>
</feature>
<evidence type="ECO:0000313" key="6">
    <source>
        <dbReference type="EMBL" id="CAI3972173.1"/>
    </source>
</evidence>
<dbReference type="GO" id="GO:0016020">
    <property type="term" value="C:membrane"/>
    <property type="evidence" value="ECO:0007669"/>
    <property type="project" value="UniProtKB-SubCell"/>
</dbReference>
<organism evidence="6">
    <name type="scientific">Cladocopium goreaui</name>
    <dbReference type="NCBI Taxonomy" id="2562237"/>
    <lineage>
        <taxon>Eukaryota</taxon>
        <taxon>Sar</taxon>
        <taxon>Alveolata</taxon>
        <taxon>Dinophyceae</taxon>
        <taxon>Suessiales</taxon>
        <taxon>Symbiodiniaceae</taxon>
        <taxon>Cladocopium</taxon>
    </lineage>
</organism>
<dbReference type="InterPro" id="IPR003825">
    <property type="entry name" value="Colicin-V_CvpA"/>
</dbReference>
<comment type="subcellular location">
    <subcellularLocation>
        <location evidence="1">Membrane</location>
        <topology evidence="1">Multi-pass membrane protein</topology>
    </subcellularLocation>
</comment>
<evidence type="ECO:0000313" key="9">
    <source>
        <dbReference type="Proteomes" id="UP001152797"/>
    </source>
</evidence>
<evidence type="ECO:0000256" key="1">
    <source>
        <dbReference type="ARBA" id="ARBA00004141"/>
    </source>
</evidence>
<dbReference type="GO" id="GO:0009403">
    <property type="term" value="P:toxin biosynthetic process"/>
    <property type="evidence" value="ECO:0007669"/>
    <property type="project" value="InterPro"/>
</dbReference>
<protein>
    <submittedName>
        <fullName evidence="8">CvpA family protein</fullName>
    </submittedName>
</protein>
<accession>A0A9P1BGN4</accession>
<reference evidence="6" key="1">
    <citation type="submission" date="2022-10" db="EMBL/GenBank/DDBJ databases">
        <authorList>
            <person name="Chen Y."/>
            <person name="Dougan E. K."/>
            <person name="Chan C."/>
            <person name="Rhodes N."/>
            <person name="Thang M."/>
        </authorList>
    </citation>
    <scope>NUCLEOTIDE SEQUENCE</scope>
</reference>
<gene>
    <name evidence="6" type="ORF">C1SCF055_LOCUS763</name>
</gene>
<dbReference type="EMBL" id="CAMXCT020000001">
    <property type="protein sequence ID" value="CAL1125548.1"/>
    <property type="molecule type" value="Genomic_DNA"/>
</dbReference>
<feature type="transmembrane region" description="Helical" evidence="5">
    <location>
        <begin position="98"/>
        <end position="119"/>
    </location>
</feature>
<comment type="caution">
    <text evidence="6">The sequence shown here is derived from an EMBL/GenBank/DDBJ whole genome shotgun (WGS) entry which is preliminary data.</text>
</comment>
<keyword evidence="4 5" id="KW-0472">Membrane</keyword>
<evidence type="ECO:0000256" key="4">
    <source>
        <dbReference type="ARBA" id="ARBA00023136"/>
    </source>
</evidence>